<keyword evidence="3" id="KW-1185">Reference proteome</keyword>
<dbReference type="RefSeq" id="WP_092225919.1">
    <property type="nucleotide sequence ID" value="NZ_FNJI01000048.1"/>
</dbReference>
<sequence>MSLANVTDVRALGSLPGAEKLDDTVIQPHLDSAARELKSWIGVYESTSDSEKKESCIEAECCICMAYLQPILQKLYEQGAVDSDQPASDTWRKIADSWTERARSRVRSYEEDNSSRNKVGWHAI</sequence>
<organism evidence="2 3">
    <name type="scientific">Desulforhopalus singaporensis</name>
    <dbReference type="NCBI Taxonomy" id="91360"/>
    <lineage>
        <taxon>Bacteria</taxon>
        <taxon>Pseudomonadati</taxon>
        <taxon>Thermodesulfobacteriota</taxon>
        <taxon>Desulfobulbia</taxon>
        <taxon>Desulfobulbales</taxon>
        <taxon>Desulfocapsaceae</taxon>
        <taxon>Desulforhopalus</taxon>
    </lineage>
</organism>
<evidence type="ECO:0000256" key="1">
    <source>
        <dbReference type="SAM" id="MobiDB-lite"/>
    </source>
</evidence>
<dbReference type="EMBL" id="FNJI01000048">
    <property type="protein sequence ID" value="SDP77072.1"/>
    <property type="molecule type" value="Genomic_DNA"/>
</dbReference>
<dbReference type="STRING" id="91360.SAMN05660330_04033"/>
<evidence type="ECO:0000313" key="2">
    <source>
        <dbReference type="EMBL" id="SDP77072.1"/>
    </source>
</evidence>
<feature type="region of interest" description="Disordered" evidence="1">
    <location>
        <begin position="105"/>
        <end position="124"/>
    </location>
</feature>
<protein>
    <submittedName>
        <fullName evidence="2">Uncharacterized protein</fullName>
    </submittedName>
</protein>
<name>A0A1H0VEU6_9BACT</name>
<proteinExistence type="predicted"/>
<feature type="compositionally biased region" description="Basic and acidic residues" evidence="1">
    <location>
        <begin position="105"/>
        <end position="115"/>
    </location>
</feature>
<accession>A0A1H0VEU6</accession>
<reference evidence="2 3" key="1">
    <citation type="submission" date="2016-10" db="EMBL/GenBank/DDBJ databases">
        <authorList>
            <person name="de Groot N.N."/>
        </authorList>
    </citation>
    <scope>NUCLEOTIDE SEQUENCE [LARGE SCALE GENOMIC DNA]</scope>
    <source>
        <strain evidence="2 3">DSM 12130</strain>
    </source>
</reference>
<dbReference type="AlphaFoldDB" id="A0A1H0VEU6"/>
<gene>
    <name evidence="2" type="ORF">SAMN05660330_04033</name>
</gene>
<evidence type="ECO:0000313" key="3">
    <source>
        <dbReference type="Proteomes" id="UP000199073"/>
    </source>
</evidence>
<dbReference type="Proteomes" id="UP000199073">
    <property type="component" value="Unassembled WGS sequence"/>
</dbReference>